<dbReference type="AlphaFoldDB" id="A0A482VZW5"/>
<accession>A0A482VZW5</accession>
<feature type="non-terminal residue" evidence="2">
    <location>
        <position position="1"/>
    </location>
</feature>
<protein>
    <recommendedName>
        <fullName evidence="1">Mutator-like transposase domain-containing protein</fullName>
    </recommendedName>
</protein>
<dbReference type="OrthoDB" id="10069847at2759"/>
<reference evidence="2 3" key="1">
    <citation type="submission" date="2017-03" db="EMBL/GenBank/DDBJ databases">
        <title>Genome of the blue death feigning beetle - Asbolus verrucosus.</title>
        <authorList>
            <person name="Rider S.D."/>
        </authorList>
    </citation>
    <scope>NUCLEOTIDE SEQUENCE [LARGE SCALE GENOMIC DNA]</scope>
    <source>
        <strain evidence="2">Butters</strain>
        <tissue evidence="2">Head and leg muscle</tissue>
    </source>
</reference>
<dbReference type="Proteomes" id="UP000292052">
    <property type="component" value="Unassembled WGS sequence"/>
</dbReference>
<evidence type="ECO:0000313" key="2">
    <source>
        <dbReference type="EMBL" id="RZC37989.1"/>
    </source>
</evidence>
<dbReference type="EMBL" id="QDEB01047446">
    <property type="protein sequence ID" value="RZC37989.1"/>
    <property type="molecule type" value="Genomic_DNA"/>
</dbReference>
<gene>
    <name evidence="2" type="ORF">BDFB_014105</name>
</gene>
<evidence type="ECO:0000259" key="1">
    <source>
        <dbReference type="Pfam" id="PF20700"/>
    </source>
</evidence>
<feature type="domain" description="Mutator-like transposase" evidence="1">
    <location>
        <begin position="2"/>
        <end position="130"/>
    </location>
</feature>
<keyword evidence="3" id="KW-1185">Reference proteome</keyword>
<name>A0A482VZW5_ASBVE</name>
<comment type="caution">
    <text evidence="2">The sequence shown here is derived from an EMBL/GenBank/DDBJ whole genome shotgun (WGS) entry which is preliminary data.</text>
</comment>
<dbReference type="InterPro" id="IPR049012">
    <property type="entry name" value="Mutator_transp_dom"/>
</dbReference>
<evidence type="ECO:0000313" key="3">
    <source>
        <dbReference type="Proteomes" id="UP000292052"/>
    </source>
</evidence>
<dbReference type="Pfam" id="PF20700">
    <property type="entry name" value="Mutator"/>
    <property type="match status" value="1"/>
</dbReference>
<organism evidence="2 3">
    <name type="scientific">Asbolus verrucosus</name>
    <name type="common">Desert ironclad beetle</name>
    <dbReference type="NCBI Taxonomy" id="1661398"/>
    <lineage>
        <taxon>Eukaryota</taxon>
        <taxon>Metazoa</taxon>
        <taxon>Ecdysozoa</taxon>
        <taxon>Arthropoda</taxon>
        <taxon>Hexapoda</taxon>
        <taxon>Insecta</taxon>
        <taxon>Pterygota</taxon>
        <taxon>Neoptera</taxon>
        <taxon>Endopterygota</taxon>
        <taxon>Coleoptera</taxon>
        <taxon>Polyphaga</taxon>
        <taxon>Cucujiformia</taxon>
        <taxon>Tenebrionidae</taxon>
        <taxon>Pimeliinae</taxon>
        <taxon>Asbolus</taxon>
    </lineage>
</organism>
<dbReference type="STRING" id="1661398.A0A482VZW5"/>
<sequence length="137" mass="15716">TALVDGARNKRSCKSNYNALLGVGCIIETRTKKVLYMSVKNRFCLKCERNKSGKINKKHKCSINWNKTSTAMKSNILEGFQKSLTTHNLINGKITDGDGSMYKKICDAKPCSPNFFTEKIECRNHVLRNWKWQKGYF</sequence>
<proteinExistence type="predicted"/>